<sequence>MGPLRRGLIAVTATLAPGAAQAGICATQRPGWQPADGPVGAWGETLYILGSPLGLGIILLLGIGLVFPRPWLSAILALPALGLAWLLTIGRTSDAAGLAMSEGCIGTAMPASILLVLMAAVVLVRGFRARPRGKPAA</sequence>
<protein>
    <submittedName>
        <fullName evidence="3">Uncharacterized protein</fullName>
    </submittedName>
</protein>
<keyword evidence="2" id="KW-0732">Signal</keyword>
<keyword evidence="1" id="KW-0472">Membrane</keyword>
<comment type="caution">
    <text evidence="3">The sequence shown here is derived from an EMBL/GenBank/DDBJ whole genome shotgun (WGS) entry which is preliminary data.</text>
</comment>
<organism evidence="3 4">
    <name type="scientific">Paragemmobacter kunshanensis</name>
    <dbReference type="NCBI Taxonomy" id="2583234"/>
    <lineage>
        <taxon>Bacteria</taxon>
        <taxon>Pseudomonadati</taxon>
        <taxon>Pseudomonadota</taxon>
        <taxon>Alphaproteobacteria</taxon>
        <taxon>Rhodobacterales</taxon>
        <taxon>Paracoccaceae</taxon>
        <taxon>Paragemmobacter</taxon>
    </lineage>
</organism>
<proteinExistence type="predicted"/>
<dbReference type="Proteomes" id="UP000474758">
    <property type="component" value="Unassembled WGS sequence"/>
</dbReference>
<feature type="transmembrane region" description="Helical" evidence="1">
    <location>
        <begin position="46"/>
        <end position="67"/>
    </location>
</feature>
<dbReference type="AlphaFoldDB" id="A0A6M1TMT8"/>
<keyword evidence="4" id="KW-1185">Reference proteome</keyword>
<feature type="signal peptide" evidence="2">
    <location>
        <begin position="1"/>
        <end position="22"/>
    </location>
</feature>
<keyword evidence="1" id="KW-1133">Transmembrane helix</keyword>
<evidence type="ECO:0000313" key="4">
    <source>
        <dbReference type="Proteomes" id="UP000474758"/>
    </source>
</evidence>
<accession>A0A6M1TMT8</accession>
<feature type="transmembrane region" description="Helical" evidence="1">
    <location>
        <begin position="74"/>
        <end position="93"/>
    </location>
</feature>
<feature type="transmembrane region" description="Helical" evidence="1">
    <location>
        <begin position="105"/>
        <end position="124"/>
    </location>
</feature>
<keyword evidence="1" id="KW-0812">Transmembrane</keyword>
<gene>
    <name evidence="3" type="ORF">G5V65_00405</name>
</gene>
<feature type="chain" id="PRO_5026685201" evidence="2">
    <location>
        <begin position="23"/>
        <end position="137"/>
    </location>
</feature>
<dbReference type="RefSeq" id="WP_165046448.1">
    <property type="nucleotide sequence ID" value="NZ_JAALFE010000001.1"/>
</dbReference>
<evidence type="ECO:0000256" key="2">
    <source>
        <dbReference type="SAM" id="SignalP"/>
    </source>
</evidence>
<dbReference type="EMBL" id="JAALFE010000001">
    <property type="protein sequence ID" value="NGQ89338.1"/>
    <property type="molecule type" value="Genomic_DNA"/>
</dbReference>
<evidence type="ECO:0000256" key="1">
    <source>
        <dbReference type="SAM" id="Phobius"/>
    </source>
</evidence>
<name>A0A6M1TMT8_9RHOB</name>
<reference evidence="3 4" key="1">
    <citation type="submission" date="2020-02" db="EMBL/GenBank/DDBJ databases">
        <title>Rhodobacter translucens sp. nov., a novel bacterium isolated from activated sludge.</title>
        <authorList>
            <person name="Liu J."/>
        </authorList>
    </citation>
    <scope>NUCLEOTIDE SEQUENCE [LARGE SCALE GENOMIC DNA]</scope>
    <source>
        <strain evidence="3 4">HX-7-19</strain>
    </source>
</reference>
<evidence type="ECO:0000313" key="3">
    <source>
        <dbReference type="EMBL" id="NGQ89338.1"/>
    </source>
</evidence>